<evidence type="ECO:0000256" key="6">
    <source>
        <dbReference type="ARBA" id="ARBA00022630"/>
    </source>
</evidence>
<comment type="pathway">
    <text evidence="2">Siderophore biosynthesis.</text>
</comment>
<dbReference type="InterPro" id="IPR025700">
    <property type="entry name" value="Lys/Orn_oxygenase"/>
</dbReference>
<dbReference type="GO" id="GO:0047091">
    <property type="term" value="F:L-lysine 6-monooxygenase (NADPH) activity"/>
    <property type="evidence" value="ECO:0007669"/>
    <property type="project" value="UniProtKB-EC"/>
</dbReference>
<dbReference type="Proteomes" id="UP000430692">
    <property type="component" value="Unassembled WGS sequence"/>
</dbReference>
<keyword evidence="6" id="KW-0285">Flavoprotein</keyword>
<dbReference type="EMBL" id="WUUL01000012">
    <property type="protein sequence ID" value="MXQ55180.1"/>
    <property type="molecule type" value="Genomic_DNA"/>
</dbReference>
<dbReference type="InterPro" id="IPR036188">
    <property type="entry name" value="FAD/NAD-bd_sf"/>
</dbReference>
<proteinExistence type="inferred from homology"/>
<sequence length="461" mass="53317">MDTETQSSLLDLIGVGIGPFNLGLATMLTKAEDVKAMFFEQKPQFDWHPGLLLEGTTLQVPFFADLVTMADPTSPFSFLNYLKEHNRLFHFYFLEKFHIPRVEYNHYCQWVSQQLDSCYFGRQVTSVTWHKGNNQDYFSIEVMEIDSGNTKKYLAKNLVLGVGSTPNIHPKFQGFLSEEVFHSSTFQHHRNRCRKADSITVVGSGQSAAEVFYALLLDQTDYDYKLDWLTRSDGFFPMEYSKLGLEHFSPDYTTYFHHLPQNKRDDRILKQDLLYKGISTKTIADIYDLIYERTACGSQIPVRLLSQIDVQQIKKQEQGEKQNYQLSCFQKEQEKHFVHESEMVIFATGYQRKTPSCLSHLESLICRDEKNRTIVNRNYQLVLTEETNCSIFVQNDELHTHGIGSPDLGLGAYRNSVIINELSHRNIYPVSDRNIYQQFGIFSPSVDNSNKDIQKGVSIYE</sequence>
<dbReference type="Pfam" id="PF13434">
    <property type="entry name" value="Lys_Orn_oxgnase"/>
    <property type="match status" value="1"/>
</dbReference>
<evidence type="ECO:0000256" key="12">
    <source>
        <dbReference type="ARBA" id="ARBA00032493"/>
    </source>
</evidence>
<dbReference type="PANTHER" id="PTHR42802:SF1">
    <property type="entry name" value="L-ORNITHINE N(5)-MONOOXYGENASE"/>
    <property type="match status" value="1"/>
</dbReference>
<comment type="cofactor">
    <cofactor evidence="1">
        <name>FAD</name>
        <dbReference type="ChEBI" id="CHEBI:57692"/>
    </cofactor>
</comment>
<comment type="catalytic activity">
    <reaction evidence="14">
        <text>L-lysine + NADPH + O2 = N(6)-hydroxy-L-lysine + NADP(+) + H2O</text>
        <dbReference type="Rhea" id="RHEA:23228"/>
        <dbReference type="ChEBI" id="CHEBI:15377"/>
        <dbReference type="ChEBI" id="CHEBI:15379"/>
        <dbReference type="ChEBI" id="CHEBI:32551"/>
        <dbReference type="ChEBI" id="CHEBI:57783"/>
        <dbReference type="ChEBI" id="CHEBI:57820"/>
        <dbReference type="ChEBI" id="CHEBI:58349"/>
        <dbReference type="EC" id="1.14.13.59"/>
    </reaction>
</comment>
<accession>A0A6I4VZ07</accession>
<evidence type="ECO:0000256" key="4">
    <source>
        <dbReference type="ARBA" id="ARBA00013076"/>
    </source>
</evidence>
<dbReference type="Gene3D" id="3.50.50.60">
    <property type="entry name" value="FAD/NAD(P)-binding domain"/>
    <property type="match status" value="1"/>
</dbReference>
<comment type="similarity">
    <text evidence="3">Belongs to the lysine N(6)-hydroxylase/L-ornithine N(5)-oxygenase family.</text>
</comment>
<evidence type="ECO:0000256" key="11">
    <source>
        <dbReference type="ARBA" id="ARBA00031158"/>
    </source>
</evidence>
<organism evidence="15 16">
    <name type="scientific">Shimazuella alba</name>
    <dbReference type="NCBI Taxonomy" id="2690964"/>
    <lineage>
        <taxon>Bacteria</taxon>
        <taxon>Bacillati</taxon>
        <taxon>Bacillota</taxon>
        <taxon>Bacilli</taxon>
        <taxon>Bacillales</taxon>
        <taxon>Thermoactinomycetaceae</taxon>
        <taxon>Shimazuella</taxon>
    </lineage>
</organism>
<evidence type="ECO:0000256" key="8">
    <source>
        <dbReference type="ARBA" id="ARBA00022857"/>
    </source>
</evidence>
<comment type="caution">
    <text evidence="15">The sequence shown here is derived from an EMBL/GenBank/DDBJ whole genome shotgun (WGS) entry which is preliminary data.</text>
</comment>
<protein>
    <recommendedName>
        <fullName evidence="5">L-lysine N6-monooxygenase MbtG</fullName>
        <ecNumber evidence="4">1.14.13.59</ecNumber>
    </recommendedName>
    <alternativeName>
        <fullName evidence="13">Lysine 6-N-hydroxylase</fullName>
    </alternativeName>
    <alternativeName>
        <fullName evidence="12">Lysine N6-hydroxylase</fullName>
    </alternativeName>
    <alternativeName>
        <fullName evidence="10">Lysine-N-oxygenase</fullName>
    </alternativeName>
    <alternativeName>
        <fullName evidence="11">Mycobactin synthase protein G</fullName>
    </alternativeName>
</protein>
<dbReference type="AlphaFoldDB" id="A0A6I4VZ07"/>
<keyword evidence="7" id="KW-0274">FAD</keyword>
<gene>
    <name evidence="15" type="ORF">GSM42_15945</name>
</gene>
<evidence type="ECO:0000256" key="2">
    <source>
        <dbReference type="ARBA" id="ARBA00004924"/>
    </source>
</evidence>
<keyword evidence="15" id="KW-0503">Monooxygenase</keyword>
<evidence type="ECO:0000313" key="15">
    <source>
        <dbReference type="EMBL" id="MXQ55180.1"/>
    </source>
</evidence>
<keyword evidence="9" id="KW-0560">Oxidoreductase</keyword>
<evidence type="ECO:0000256" key="7">
    <source>
        <dbReference type="ARBA" id="ARBA00022827"/>
    </source>
</evidence>
<evidence type="ECO:0000313" key="16">
    <source>
        <dbReference type="Proteomes" id="UP000430692"/>
    </source>
</evidence>
<evidence type="ECO:0000256" key="9">
    <source>
        <dbReference type="ARBA" id="ARBA00023002"/>
    </source>
</evidence>
<evidence type="ECO:0000256" key="3">
    <source>
        <dbReference type="ARBA" id="ARBA00007588"/>
    </source>
</evidence>
<evidence type="ECO:0000256" key="14">
    <source>
        <dbReference type="ARBA" id="ARBA00048407"/>
    </source>
</evidence>
<keyword evidence="8" id="KW-0521">NADP</keyword>
<evidence type="ECO:0000256" key="13">
    <source>
        <dbReference type="ARBA" id="ARBA00032738"/>
    </source>
</evidence>
<dbReference type="PANTHER" id="PTHR42802">
    <property type="entry name" value="MONOOXYGENASE"/>
    <property type="match status" value="1"/>
</dbReference>
<evidence type="ECO:0000256" key="1">
    <source>
        <dbReference type="ARBA" id="ARBA00001974"/>
    </source>
</evidence>
<keyword evidence="16" id="KW-1185">Reference proteome</keyword>
<evidence type="ECO:0000256" key="10">
    <source>
        <dbReference type="ARBA" id="ARBA00029939"/>
    </source>
</evidence>
<name>A0A6I4VZ07_9BACL</name>
<dbReference type="SUPFAM" id="SSF51905">
    <property type="entry name" value="FAD/NAD(P)-binding domain"/>
    <property type="match status" value="1"/>
</dbReference>
<evidence type="ECO:0000256" key="5">
    <source>
        <dbReference type="ARBA" id="ARBA00016406"/>
    </source>
</evidence>
<reference evidence="15 16" key="1">
    <citation type="submission" date="2019-12" db="EMBL/GenBank/DDBJ databases">
        <title>Whole-genome analyses of novel actinobacteria.</title>
        <authorList>
            <person name="Sahin N."/>
            <person name="Saygin H."/>
        </authorList>
    </citation>
    <scope>NUCLEOTIDE SEQUENCE [LARGE SCALE GENOMIC DNA]</scope>
    <source>
        <strain evidence="15 16">KC615</strain>
    </source>
</reference>
<dbReference type="EC" id="1.14.13.59" evidence="4"/>